<keyword evidence="1" id="KW-0472">Membrane</keyword>
<dbReference type="Pfam" id="PF00583">
    <property type="entry name" value="Acetyltransf_1"/>
    <property type="match status" value="1"/>
</dbReference>
<feature type="transmembrane region" description="Helical" evidence="1">
    <location>
        <begin position="12"/>
        <end position="45"/>
    </location>
</feature>
<keyword evidence="1" id="KW-1133">Transmembrane helix</keyword>
<evidence type="ECO:0000313" key="3">
    <source>
        <dbReference type="EMBL" id="MVT39174.1"/>
    </source>
</evidence>
<evidence type="ECO:0000313" key="4">
    <source>
        <dbReference type="Proteomes" id="UP000468388"/>
    </source>
</evidence>
<keyword evidence="4" id="KW-1185">Reference proteome</keyword>
<comment type="caution">
    <text evidence="3">The sequence shown here is derived from an EMBL/GenBank/DDBJ whole genome shotgun (WGS) entry which is preliminary data.</text>
</comment>
<name>A0A6N8J2M5_9BACT</name>
<dbReference type="Gene3D" id="3.40.630.30">
    <property type="match status" value="1"/>
</dbReference>
<evidence type="ECO:0000259" key="2">
    <source>
        <dbReference type="PROSITE" id="PS51186"/>
    </source>
</evidence>
<dbReference type="GO" id="GO:0016747">
    <property type="term" value="F:acyltransferase activity, transferring groups other than amino-acyl groups"/>
    <property type="evidence" value="ECO:0007669"/>
    <property type="project" value="InterPro"/>
</dbReference>
<dbReference type="SUPFAM" id="SSF55729">
    <property type="entry name" value="Acyl-CoA N-acyltransferases (Nat)"/>
    <property type="match status" value="1"/>
</dbReference>
<evidence type="ECO:0000256" key="1">
    <source>
        <dbReference type="SAM" id="Phobius"/>
    </source>
</evidence>
<gene>
    <name evidence="3" type="ORF">GO495_01145</name>
</gene>
<accession>A0A6N8J2M5</accession>
<dbReference type="PROSITE" id="PS51186">
    <property type="entry name" value="GNAT"/>
    <property type="match status" value="1"/>
</dbReference>
<dbReference type="Proteomes" id="UP000468388">
    <property type="component" value="Unassembled WGS sequence"/>
</dbReference>
<reference evidence="3 4" key="1">
    <citation type="submission" date="2019-12" db="EMBL/GenBank/DDBJ databases">
        <title>The draft genomic sequence of strain Chitinophaga oryziterrae JCM 16595.</title>
        <authorList>
            <person name="Zhang X."/>
        </authorList>
    </citation>
    <scope>NUCLEOTIDE SEQUENCE [LARGE SCALE GENOMIC DNA]</scope>
    <source>
        <strain evidence="3 4">JCM 16595</strain>
    </source>
</reference>
<dbReference type="AlphaFoldDB" id="A0A6N8J2M5"/>
<proteinExistence type="predicted"/>
<keyword evidence="1" id="KW-0812">Transmembrane</keyword>
<organism evidence="3 4">
    <name type="scientific">Chitinophaga oryziterrae</name>
    <dbReference type="NCBI Taxonomy" id="1031224"/>
    <lineage>
        <taxon>Bacteria</taxon>
        <taxon>Pseudomonadati</taxon>
        <taxon>Bacteroidota</taxon>
        <taxon>Chitinophagia</taxon>
        <taxon>Chitinophagales</taxon>
        <taxon>Chitinophagaceae</taxon>
        <taxon>Chitinophaga</taxon>
    </lineage>
</organism>
<dbReference type="InterPro" id="IPR000182">
    <property type="entry name" value="GNAT_dom"/>
</dbReference>
<keyword evidence="3" id="KW-0808">Transferase</keyword>
<dbReference type="EMBL" id="WRXO01000001">
    <property type="protein sequence ID" value="MVT39174.1"/>
    <property type="molecule type" value="Genomic_DNA"/>
</dbReference>
<sequence length="205" mass="23140">MMILICVYRIRDLLSVLSIILIICTLEQLFYLCACMIAICTLQVIPAEVVLLYELSFPVEERRNLSAQQELLEAGTLQLQIVKNDDVFAGFVFCWLLTDFIFIEHFAIDASQRGGGIGSKVITLLQSQYPRIVLEVEPPHSTDAGRRIRFYEGLGFQSYPYSYRQPSYLAGGEPLEMLLMQTGMPAGEDAFSGISSEIYREVYGI</sequence>
<feature type="domain" description="N-acetyltransferase" evidence="2">
    <location>
        <begin position="39"/>
        <end position="185"/>
    </location>
</feature>
<protein>
    <submittedName>
        <fullName evidence="3">GNAT family N-acetyltransferase</fullName>
    </submittedName>
</protein>
<dbReference type="InterPro" id="IPR016181">
    <property type="entry name" value="Acyl_CoA_acyltransferase"/>
</dbReference>